<evidence type="ECO:0000313" key="3">
    <source>
        <dbReference type="EMBL" id="RKF27007.1"/>
    </source>
</evidence>
<name>A0A420F349_9ACTN</name>
<evidence type="ECO:0000313" key="4">
    <source>
        <dbReference type="Proteomes" id="UP000285744"/>
    </source>
</evidence>
<evidence type="ECO:0000256" key="2">
    <source>
        <dbReference type="SAM" id="SignalP"/>
    </source>
</evidence>
<feature type="chain" id="PRO_5039494482" evidence="2">
    <location>
        <begin position="41"/>
        <end position="164"/>
    </location>
</feature>
<comment type="caution">
    <text evidence="3">The sequence shown here is derived from an EMBL/GenBank/DDBJ whole genome shotgun (WGS) entry which is preliminary data.</text>
</comment>
<protein>
    <submittedName>
        <fullName evidence="3">Uncharacterized protein</fullName>
    </submittedName>
</protein>
<accession>A0A420F349</accession>
<proteinExistence type="predicted"/>
<feature type="region of interest" description="Disordered" evidence="1">
    <location>
        <begin position="135"/>
        <end position="164"/>
    </location>
</feature>
<evidence type="ECO:0000256" key="1">
    <source>
        <dbReference type="SAM" id="MobiDB-lite"/>
    </source>
</evidence>
<dbReference type="EMBL" id="RAQQ01000008">
    <property type="protein sequence ID" value="RKF27007.1"/>
    <property type="molecule type" value="Genomic_DNA"/>
</dbReference>
<dbReference type="AlphaFoldDB" id="A0A420F349"/>
<organism evidence="3 4">
    <name type="scientific">Micromonospora globbae</name>
    <dbReference type="NCBI Taxonomy" id="1894969"/>
    <lineage>
        <taxon>Bacteria</taxon>
        <taxon>Bacillati</taxon>
        <taxon>Actinomycetota</taxon>
        <taxon>Actinomycetes</taxon>
        <taxon>Micromonosporales</taxon>
        <taxon>Micromonosporaceae</taxon>
        <taxon>Micromonospora</taxon>
    </lineage>
</organism>
<dbReference type="RefSeq" id="WP_120328873.1">
    <property type="nucleotide sequence ID" value="NZ_RAQQ01000008.1"/>
</dbReference>
<dbReference type="Proteomes" id="UP000285744">
    <property type="component" value="Unassembled WGS sequence"/>
</dbReference>
<sequence>MLPVAFACPLWWVARWASRLLASLAVAGALTLGAVAPAAAASEPPRPSGLPASSESVRVSVADGAVTVALRGPGVDAPVPTTLHGLPAAAVGAVSAPDVEGAPPVVPGATAGVGTDHWSYLAARPVDSVAPGPVAPAGAAAAADARMPRSAATPARASRAPPGA</sequence>
<keyword evidence="2" id="KW-0732">Signal</keyword>
<reference evidence="3 4" key="1">
    <citation type="journal article" date="2018" name="Int. J. Syst. Evol. Microbiol.">
        <title>Micromonospora globbae sp. nov., an endophytic actinomycete isolated from roots of Globba winitii C. H. Wright.</title>
        <authorList>
            <person name="Kuncharoen N."/>
            <person name="Pittayakhajonwut P."/>
            <person name="Tanasupawat S."/>
        </authorList>
    </citation>
    <scope>NUCLEOTIDE SEQUENCE [LARGE SCALE GENOMIC DNA]</scope>
    <source>
        <strain evidence="3 4">WPS1-2</strain>
    </source>
</reference>
<feature type="signal peptide" evidence="2">
    <location>
        <begin position="1"/>
        <end position="40"/>
    </location>
</feature>
<gene>
    <name evidence="3" type="ORF">D7I43_13810</name>
</gene>